<dbReference type="PANTHER" id="PTHR10285">
    <property type="entry name" value="URIDINE KINASE"/>
    <property type="match status" value="1"/>
</dbReference>
<dbReference type="EMBL" id="JACCBM010000001">
    <property type="protein sequence ID" value="NYD70892.1"/>
    <property type="molecule type" value="Genomic_DNA"/>
</dbReference>
<name>A0A852SQ23_9MICO</name>
<dbReference type="Gene3D" id="3.40.50.300">
    <property type="entry name" value="P-loop containing nucleotide triphosphate hydrolases"/>
    <property type="match status" value="1"/>
</dbReference>
<dbReference type="InterPro" id="IPR027417">
    <property type="entry name" value="P-loop_NTPase"/>
</dbReference>
<evidence type="ECO:0000313" key="1">
    <source>
        <dbReference type="EMBL" id="NYD70892.1"/>
    </source>
</evidence>
<dbReference type="AlphaFoldDB" id="A0A852SQ23"/>
<organism evidence="1 2">
    <name type="scientific">Herbiconiux flava</name>
    <dbReference type="NCBI Taxonomy" id="881268"/>
    <lineage>
        <taxon>Bacteria</taxon>
        <taxon>Bacillati</taxon>
        <taxon>Actinomycetota</taxon>
        <taxon>Actinomycetes</taxon>
        <taxon>Micrococcales</taxon>
        <taxon>Microbacteriaceae</taxon>
        <taxon>Herbiconiux</taxon>
    </lineage>
</organism>
<dbReference type="NCBIfam" id="NF006743">
    <property type="entry name" value="PRK09270.1-2"/>
    <property type="match status" value="1"/>
</dbReference>
<reference evidence="1 2" key="1">
    <citation type="submission" date="2020-07" db="EMBL/GenBank/DDBJ databases">
        <title>Sequencing the genomes of 1000 actinobacteria strains.</title>
        <authorList>
            <person name="Klenk H.-P."/>
        </authorList>
    </citation>
    <scope>NUCLEOTIDE SEQUENCE [LARGE SCALE GENOMIC DNA]</scope>
    <source>
        <strain evidence="1 2">DSM 26474</strain>
    </source>
</reference>
<accession>A0A852SQ23</accession>
<dbReference type="Proteomes" id="UP000549913">
    <property type="component" value="Unassembled WGS sequence"/>
</dbReference>
<comment type="caution">
    <text evidence="1">The sequence shown here is derived from an EMBL/GenBank/DDBJ whole genome shotgun (WGS) entry which is preliminary data.</text>
</comment>
<protein>
    <submittedName>
        <fullName evidence="1">Pantothenate kinase</fullName>
    </submittedName>
</protein>
<evidence type="ECO:0000313" key="2">
    <source>
        <dbReference type="Proteomes" id="UP000549913"/>
    </source>
</evidence>
<gene>
    <name evidence="1" type="ORF">BJ984_002050</name>
</gene>
<sequence length="220" mass="23534">MSEDTAPPAEARPVGLDELLARCRALIASGSRSILGIVGTPGAGKSTLCAALIAALDGDAVLVGQDGFHFANQELERLGRRDRKGAPDTFDVDGYVALLGRLARADAPVVYAPVFDRALEESIGSAVPVPAGVPLVITEGNYLLGDGHGWERVREHLDESWFLEVAPDVRHDRLVRRRVSYGHSPGDSADWVRDVDEANARIVDGSRGNADLLLHLTTVL</sequence>
<dbReference type="SUPFAM" id="SSF52540">
    <property type="entry name" value="P-loop containing nucleoside triphosphate hydrolases"/>
    <property type="match status" value="1"/>
</dbReference>
<keyword evidence="1" id="KW-0418">Kinase</keyword>
<keyword evidence="1" id="KW-0808">Transferase</keyword>
<dbReference type="GO" id="GO:0016301">
    <property type="term" value="F:kinase activity"/>
    <property type="evidence" value="ECO:0007669"/>
    <property type="project" value="UniProtKB-KW"/>
</dbReference>
<keyword evidence="2" id="KW-1185">Reference proteome</keyword>
<proteinExistence type="predicted"/>
<dbReference type="RefSeq" id="WP_179547940.1">
    <property type="nucleotide sequence ID" value="NZ_BSEW01000002.1"/>
</dbReference>